<comment type="similarity">
    <text evidence="6">Belongs to the RnpA family.</text>
</comment>
<dbReference type="Proteomes" id="UP001156215">
    <property type="component" value="Chromosome"/>
</dbReference>
<dbReference type="SUPFAM" id="SSF54211">
    <property type="entry name" value="Ribosomal protein S5 domain 2-like"/>
    <property type="match status" value="1"/>
</dbReference>
<dbReference type="HAMAP" id="MF_00227">
    <property type="entry name" value="RNase_P"/>
    <property type="match status" value="1"/>
</dbReference>
<evidence type="ECO:0000256" key="6">
    <source>
        <dbReference type="HAMAP-Rule" id="MF_00227"/>
    </source>
</evidence>
<dbReference type="KEGG" id="ovb:NB640_06445"/>
<dbReference type="GO" id="GO:0030677">
    <property type="term" value="C:ribonuclease P complex"/>
    <property type="evidence" value="ECO:0007669"/>
    <property type="project" value="TreeGrafter"/>
</dbReference>
<dbReference type="Pfam" id="PF00825">
    <property type="entry name" value="Ribonuclease_P"/>
    <property type="match status" value="1"/>
</dbReference>
<comment type="subunit">
    <text evidence="6">Consists of a catalytic RNA component (M1 or rnpB) and a protein subunit.</text>
</comment>
<evidence type="ECO:0000256" key="7">
    <source>
        <dbReference type="NCBIfam" id="TIGR00188"/>
    </source>
</evidence>
<dbReference type="NCBIfam" id="TIGR00188">
    <property type="entry name" value="rnpA"/>
    <property type="match status" value="1"/>
</dbReference>
<dbReference type="PANTHER" id="PTHR33992:SF1">
    <property type="entry name" value="RIBONUCLEASE P PROTEIN COMPONENT"/>
    <property type="match status" value="1"/>
</dbReference>
<dbReference type="EC" id="3.1.26.5" evidence="6 7"/>
<sequence length="123" mass="14320">MSQNFSRERRIVKTDDFSSVFRLRPKNRTGHFTLYARGNTLQHARLGLVVAKRLAQRAVTRNMIKRVCREVFRKKALDSMDYIVRLSASVVTRRNPATGVQLKRLVKKELEQLFAGETQNRES</sequence>
<dbReference type="GO" id="GO:0000049">
    <property type="term" value="F:tRNA binding"/>
    <property type="evidence" value="ECO:0007669"/>
    <property type="project" value="UniProtKB-UniRule"/>
</dbReference>
<evidence type="ECO:0000256" key="1">
    <source>
        <dbReference type="ARBA" id="ARBA00022694"/>
    </source>
</evidence>
<evidence type="ECO:0000256" key="3">
    <source>
        <dbReference type="ARBA" id="ARBA00022759"/>
    </source>
</evidence>
<dbReference type="PANTHER" id="PTHR33992">
    <property type="entry name" value="RIBONUCLEASE P PROTEIN COMPONENT"/>
    <property type="match status" value="1"/>
</dbReference>
<dbReference type="AlphaFoldDB" id="A0A9E9P282"/>
<keyword evidence="5 6" id="KW-0694">RNA-binding</keyword>
<dbReference type="EMBL" id="CP098242">
    <property type="protein sequence ID" value="WAW08940.1"/>
    <property type="molecule type" value="Genomic_DNA"/>
</dbReference>
<dbReference type="InterPro" id="IPR000100">
    <property type="entry name" value="RNase_P"/>
</dbReference>
<keyword evidence="9" id="KW-1185">Reference proteome</keyword>
<keyword evidence="3 6" id="KW-0255">Endonuclease</keyword>
<protein>
    <recommendedName>
        <fullName evidence="6 7">Ribonuclease P protein component</fullName>
        <shortName evidence="6">RNase P protein</shortName>
        <shortName evidence="6">RNaseP protein</shortName>
        <ecNumber evidence="6 7">3.1.26.5</ecNumber>
    </recommendedName>
    <alternativeName>
        <fullName evidence="6">Protein C5</fullName>
    </alternativeName>
</protein>
<keyword evidence="2 6" id="KW-0540">Nuclease</keyword>
<gene>
    <name evidence="6 8" type="primary">rnpA</name>
    <name evidence="8" type="ORF">NB640_06445</name>
</gene>
<comment type="catalytic activity">
    <reaction evidence="6">
        <text>Endonucleolytic cleavage of RNA, removing 5'-extranucleotides from tRNA precursor.</text>
        <dbReference type="EC" id="3.1.26.5"/>
    </reaction>
</comment>
<dbReference type="GO" id="GO:0042781">
    <property type="term" value="F:3'-tRNA processing endoribonuclease activity"/>
    <property type="evidence" value="ECO:0007669"/>
    <property type="project" value="TreeGrafter"/>
</dbReference>
<proteinExistence type="inferred from homology"/>
<evidence type="ECO:0000256" key="5">
    <source>
        <dbReference type="ARBA" id="ARBA00022884"/>
    </source>
</evidence>
<name>A0A9E9P282_9BURK</name>
<keyword evidence="4 6" id="KW-0378">Hydrolase</keyword>
<evidence type="ECO:0000313" key="9">
    <source>
        <dbReference type="Proteomes" id="UP001156215"/>
    </source>
</evidence>
<dbReference type="GO" id="GO:0004526">
    <property type="term" value="F:ribonuclease P activity"/>
    <property type="evidence" value="ECO:0007669"/>
    <property type="project" value="UniProtKB-UniRule"/>
</dbReference>
<keyword evidence="1 6" id="KW-0819">tRNA processing</keyword>
<dbReference type="Gene3D" id="3.30.230.10">
    <property type="match status" value="1"/>
</dbReference>
<dbReference type="InterPro" id="IPR020568">
    <property type="entry name" value="Ribosomal_Su5_D2-typ_SF"/>
</dbReference>
<evidence type="ECO:0000256" key="2">
    <source>
        <dbReference type="ARBA" id="ARBA00022722"/>
    </source>
</evidence>
<dbReference type="GO" id="GO:0001682">
    <property type="term" value="P:tRNA 5'-leader removal"/>
    <property type="evidence" value="ECO:0007669"/>
    <property type="project" value="UniProtKB-UniRule"/>
</dbReference>
<accession>A0A9E9P282</accession>
<evidence type="ECO:0000313" key="8">
    <source>
        <dbReference type="EMBL" id="WAW08940.1"/>
    </source>
</evidence>
<comment type="function">
    <text evidence="6">RNaseP catalyzes the removal of the 5'-leader sequence from pre-tRNA to produce the mature 5'-terminus. It can also cleave other RNA substrates such as 4.5S RNA. The protein component plays an auxiliary but essential role in vivo by binding to the 5'-leader sequence and broadening the substrate specificity of the ribozyme.</text>
</comment>
<dbReference type="InterPro" id="IPR014721">
    <property type="entry name" value="Ribsml_uS5_D2-typ_fold_subgr"/>
</dbReference>
<evidence type="ECO:0000256" key="4">
    <source>
        <dbReference type="ARBA" id="ARBA00022801"/>
    </source>
</evidence>
<reference evidence="8" key="1">
    <citation type="journal article" date="2022" name="Front. Microbiol.">
        <title>New perspectives on an old grouping: The genomic and phenotypic variability of Oxalobacter formigenes and the implications for calcium oxalate stone prevention.</title>
        <authorList>
            <person name="Chmiel J.A."/>
            <person name="Carr C."/>
            <person name="Stuivenberg G.A."/>
            <person name="Venema R."/>
            <person name="Chanyi R.M."/>
            <person name="Al K.F."/>
            <person name="Giguere D."/>
            <person name="Say H."/>
            <person name="Akouris P.P."/>
            <person name="Dominguez Romero S.A."/>
            <person name="Kwong A."/>
            <person name="Tai V."/>
            <person name="Koval S.F."/>
            <person name="Razvi H."/>
            <person name="Bjazevic J."/>
            <person name="Burton J.P."/>
        </authorList>
    </citation>
    <scope>NUCLEOTIDE SEQUENCE</scope>
    <source>
        <strain evidence="8">WoOx3</strain>
    </source>
</reference>
<dbReference type="RefSeq" id="WP_269307924.1">
    <property type="nucleotide sequence ID" value="NZ_CP098242.1"/>
</dbReference>
<organism evidence="8 9">
    <name type="scientific">Oxalobacter vibrioformis</name>
    <dbReference type="NCBI Taxonomy" id="933080"/>
    <lineage>
        <taxon>Bacteria</taxon>
        <taxon>Pseudomonadati</taxon>
        <taxon>Pseudomonadota</taxon>
        <taxon>Betaproteobacteria</taxon>
        <taxon>Burkholderiales</taxon>
        <taxon>Oxalobacteraceae</taxon>
        <taxon>Oxalobacter</taxon>
    </lineage>
</organism>